<dbReference type="EMBL" id="JACHHU010000035">
    <property type="protein sequence ID" value="MBB6544709.1"/>
    <property type="molecule type" value="Genomic_DNA"/>
</dbReference>
<dbReference type="SUPFAM" id="SSF53328">
    <property type="entry name" value="Formyltransferase"/>
    <property type="match status" value="1"/>
</dbReference>
<name>A0A7X0TV17_9GAMM</name>
<evidence type="ECO:0000313" key="3">
    <source>
        <dbReference type="EMBL" id="MBB6544709.1"/>
    </source>
</evidence>
<dbReference type="InterPro" id="IPR036477">
    <property type="entry name" value="Formyl_transf_N_sf"/>
</dbReference>
<dbReference type="CDD" id="cd08651">
    <property type="entry name" value="FMT_core_like_4"/>
    <property type="match status" value="1"/>
</dbReference>
<dbReference type="EC" id="2.1.2.9" evidence="3"/>
<dbReference type="Pfam" id="PF00551">
    <property type="entry name" value="Formyl_trans_N"/>
    <property type="match status" value="1"/>
</dbReference>
<reference evidence="3 4" key="1">
    <citation type="submission" date="2020-08" db="EMBL/GenBank/DDBJ databases">
        <title>Genomic Encyclopedia of Type Strains, Phase IV (KMG-IV): sequencing the most valuable type-strain genomes for metagenomic binning, comparative biology and taxonomic classification.</title>
        <authorList>
            <person name="Goeker M."/>
        </authorList>
    </citation>
    <scope>NUCLEOTIDE SEQUENCE [LARGE SCALE GENOMIC DNA]</scope>
    <source>
        <strain evidence="3 4">DSM 26287</strain>
    </source>
</reference>
<dbReference type="InterPro" id="IPR002376">
    <property type="entry name" value="Formyl_transf_N"/>
</dbReference>
<keyword evidence="3" id="KW-0808">Transferase</keyword>
<organism evidence="3 4">
    <name type="scientific">Thalassotalea piscium</name>
    <dbReference type="NCBI Taxonomy" id="1230533"/>
    <lineage>
        <taxon>Bacteria</taxon>
        <taxon>Pseudomonadati</taxon>
        <taxon>Pseudomonadota</taxon>
        <taxon>Gammaproteobacteria</taxon>
        <taxon>Alteromonadales</taxon>
        <taxon>Colwelliaceae</taxon>
        <taxon>Thalassotalea</taxon>
    </lineage>
</organism>
<dbReference type="Pfam" id="PF02911">
    <property type="entry name" value="Formyl_trans_C"/>
    <property type="match status" value="1"/>
</dbReference>
<feature type="domain" description="Formyl transferase C-terminal" evidence="2">
    <location>
        <begin position="212"/>
        <end position="293"/>
    </location>
</feature>
<dbReference type="InterPro" id="IPR011034">
    <property type="entry name" value="Formyl_transferase-like_C_sf"/>
</dbReference>
<feature type="domain" description="Formyl transferase N-terminal" evidence="1">
    <location>
        <begin position="70"/>
        <end position="176"/>
    </location>
</feature>
<dbReference type="RefSeq" id="WP_184426085.1">
    <property type="nucleotide sequence ID" value="NZ_AP027362.1"/>
</dbReference>
<dbReference type="AlphaFoldDB" id="A0A7X0TV17"/>
<evidence type="ECO:0000259" key="1">
    <source>
        <dbReference type="Pfam" id="PF00551"/>
    </source>
</evidence>
<comment type="caution">
    <text evidence="3">The sequence shown here is derived from an EMBL/GenBank/DDBJ whole genome shotgun (WGS) entry which is preliminary data.</text>
</comment>
<dbReference type="Gene3D" id="3.40.50.12230">
    <property type="match status" value="1"/>
</dbReference>
<accession>A0A7X0TV17</accession>
<evidence type="ECO:0000259" key="2">
    <source>
        <dbReference type="Pfam" id="PF02911"/>
    </source>
</evidence>
<gene>
    <name evidence="3" type="ORF">HNQ55_003242</name>
</gene>
<keyword evidence="4" id="KW-1185">Reference proteome</keyword>
<proteinExistence type="predicted"/>
<evidence type="ECO:0000313" key="4">
    <source>
        <dbReference type="Proteomes" id="UP000537141"/>
    </source>
</evidence>
<dbReference type="GO" id="GO:0004479">
    <property type="term" value="F:methionyl-tRNA formyltransferase activity"/>
    <property type="evidence" value="ECO:0007669"/>
    <property type="project" value="UniProtKB-EC"/>
</dbReference>
<dbReference type="SUPFAM" id="SSF50486">
    <property type="entry name" value="FMT C-terminal domain-like"/>
    <property type="match status" value="1"/>
</dbReference>
<dbReference type="Proteomes" id="UP000537141">
    <property type="component" value="Unassembled WGS sequence"/>
</dbReference>
<dbReference type="PANTHER" id="PTHR11138:SF5">
    <property type="entry name" value="METHIONYL-TRNA FORMYLTRANSFERASE, MITOCHONDRIAL"/>
    <property type="match status" value="1"/>
</dbReference>
<sequence length="303" mass="33868">MTPTKNKLSIVFIGCVQFSEQALKVLLSLKADNISVVGIITKSKSTFNSDHVSLLPFGIAENIPTMDVNDHSDTLNFCRQLAPDVIFCFGWSQLLSKEILTLPPKGVVGFHPTNLPENRGRHPIVWTLALGLTSTASTFFMMDEGADSGPIISQKPVSVSIEDNAKTLYEKIIKVALQQINEFVYPLRDGCLNYYVQDATKANTWRKRGEIDGIIDWRMTADSIVNLVRALYHPYVGAEFLYHGEKFKVWQSEIFNKKIPKNIIPGTVLAIENRNILVKSADTSAVWLKNIHKKVAVKVGDHL</sequence>
<dbReference type="PANTHER" id="PTHR11138">
    <property type="entry name" value="METHIONYL-TRNA FORMYLTRANSFERASE"/>
    <property type="match status" value="1"/>
</dbReference>
<protein>
    <submittedName>
        <fullName evidence="3">Methionyl-tRNA formyltransferase</fullName>
        <ecNumber evidence="3">2.1.2.9</ecNumber>
    </submittedName>
</protein>
<dbReference type="InterPro" id="IPR005793">
    <property type="entry name" value="Formyl_trans_C"/>
</dbReference>
<dbReference type="GO" id="GO:0005829">
    <property type="term" value="C:cytosol"/>
    <property type="evidence" value="ECO:0007669"/>
    <property type="project" value="TreeGrafter"/>
</dbReference>